<reference evidence="3 4" key="1">
    <citation type="submission" date="2010-10" db="EMBL/GenBank/DDBJ databases">
        <authorList>
            <consortium name="The Broad Institute Genome Sequencing Platform"/>
            <person name="Ward D."/>
            <person name="Earl A."/>
            <person name="Feldgarden M."/>
            <person name="Young S.K."/>
            <person name="Gargeya S."/>
            <person name="Zeng Q."/>
            <person name="Alvarado L."/>
            <person name="Berlin A."/>
            <person name="Bochicchio J."/>
            <person name="Chapman S.B."/>
            <person name="Chen Z."/>
            <person name="Freedman E."/>
            <person name="Gellesch M."/>
            <person name="Goldberg J."/>
            <person name="Griggs A."/>
            <person name="Gujja S."/>
            <person name="Heilman E."/>
            <person name="Heiman D."/>
            <person name="Howarth C."/>
            <person name="Mehta T."/>
            <person name="Neiman D."/>
            <person name="Pearson M."/>
            <person name="Roberts A."/>
            <person name="Saif S."/>
            <person name="Shea T."/>
            <person name="Shenoy N."/>
            <person name="Sisk P."/>
            <person name="Stolte C."/>
            <person name="Sykes S."/>
            <person name="White J."/>
            <person name="Yandava C."/>
            <person name="Allen-Vercoe E."/>
            <person name="Sibley C."/>
            <person name="Ambrose C.E."/>
            <person name="Strauss J."/>
            <person name="Daigneault M."/>
            <person name="Haas B."/>
            <person name="Nusbaum C."/>
            <person name="Birren B."/>
        </authorList>
    </citation>
    <scope>NUCLEOTIDE SEQUENCE [LARGE SCALE GENOMIC DNA]</scope>
    <source>
        <strain evidence="3 4">3_1_6</strain>
    </source>
</reference>
<feature type="compositionally biased region" description="Polar residues" evidence="1">
    <location>
        <begin position="383"/>
        <end position="399"/>
    </location>
</feature>
<accession>E5Y3D0</accession>
<dbReference type="SUPFAM" id="SSF52540">
    <property type="entry name" value="P-loop containing nucleoside triphosphate hydrolases"/>
    <property type="match status" value="1"/>
</dbReference>
<name>E5Y3D0_BILW3</name>
<dbReference type="AlphaFoldDB" id="E5Y3D0"/>
<protein>
    <recommendedName>
        <fullName evidence="2">PD-(D/E)XK endonuclease-like domain-containing protein</fullName>
    </recommendedName>
</protein>
<dbReference type="InterPro" id="IPR027417">
    <property type="entry name" value="P-loop_NTPase"/>
</dbReference>
<dbReference type="Gene3D" id="3.90.320.10">
    <property type="match status" value="1"/>
</dbReference>
<reference evidence="3 4" key="2">
    <citation type="submission" date="2013-04" db="EMBL/GenBank/DDBJ databases">
        <title>The Genome Sequence of Bilophila wadsworthia 3_1_6.</title>
        <authorList>
            <consortium name="The Broad Institute Genomics Platform"/>
            <person name="Earl A."/>
            <person name="Ward D."/>
            <person name="Feldgarden M."/>
            <person name="Gevers D."/>
            <person name="Sibley C."/>
            <person name="Strauss J."/>
            <person name="Allen-Vercoe E."/>
            <person name="Walker B."/>
            <person name="Young S."/>
            <person name="Zeng Q."/>
            <person name="Gargeya S."/>
            <person name="Fitzgerald M."/>
            <person name="Haas B."/>
            <person name="Abouelleil A."/>
            <person name="Allen A.W."/>
            <person name="Alvarado L."/>
            <person name="Arachchi H.M."/>
            <person name="Berlin A.M."/>
            <person name="Chapman S.B."/>
            <person name="Gainer-Dewar J."/>
            <person name="Goldberg J."/>
            <person name="Griggs A."/>
            <person name="Gujja S."/>
            <person name="Hansen M."/>
            <person name="Howarth C."/>
            <person name="Imamovic A."/>
            <person name="Ireland A."/>
            <person name="Larimer J."/>
            <person name="McCowan C."/>
            <person name="Murphy C."/>
            <person name="Pearson M."/>
            <person name="Poon T.W."/>
            <person name="Priest M."/>
            <person name="Roberts A."/>
            <person name="Saif S."/>
            <person name="Shea T."/>
            <person name="Sisk P."/>
            <person name="Sykes S."/>
            <person name="Wortman J."/>
            <person name="Nusbaum C."/>
            <person name="Birren B."/>
        </authorList>
    </citation>
    <scope>NUCLEOTIDE SEQUENCE [LARGE SCALE GENOMIC DNA]</scope>
    <source>
        <strain evidence="3 4">3_1_6</strain>
    </source>
</reference>
<evidence type="ECO:0000259" key="2">
    <source>
        <dbReference type="Pfam" id="PF12705"/>
    </source>
</evidence>
<dbReference type="STRING" id="563192.HMPREF0179_00691"/>
<keyword evidence="4" id="KW-1185">Reference proteome</keyword>
<dbReference type="Pfam" id="PF12705">
    <property type="entry name" value="PDDEXK_1"/>
    <property type="match status" value="1"/>
</dbReference>
<evidence type="ECO:0000313" key="3">
    <source>
        <dbReference type="EMBL" id="EFV45486.2"/>
    </source>
</evidence>
<dbReference type="Proteomes" id="UP000006034">
    <property type="component" value="Unassembled WGS sequence"/>
</dbReference>
<dbReference type="eggNOG" id="COG2887">
    <property type="taxonomic scope" value="Bacteria"/>
</dbReference>
<feature type="domain" description="PD-(D/E)XK endonuclease-like" evidence="2">
    <location>
        <begin position="843"/>
        <end position="1150"/>
    </location>
</feature>
<comment type="caution">
    <text evidence="3">The sequence shown here is derived from an EMBL/GenBank/DDBJ whole genome shotgun (WGS) entry which is preliminary data.</text>
</comment>
<dbReference type="InterPro" id="IPR011604">
    <property type="entry name" value="PDDEXK-like_dom_sf"/>
</dbReference>
<dbReference type="HOGENOM" id="CLU_301055_0_0_7"/>
<evidence type="ECO:0000313" key="4">
    <source>
        <dbReference type="Proteomes" id="UP000006034"/>
    </source>
</evidence>
<evidence type="ECO:0000256" key="1">
    <source>
        <dbReference type="SAM" id="MobiDB-lite"/>
    </source>
</evidence>
<sequence>MGDSIKSKSFEAGGMGVGEGREKLLKKFLPPFPNLPLPPPIPLSGETMTPSPPFRIVPWDTDFLDALKNGVMKATRGQPGNAVVVFMHDRPRRYLRERFRYAPDVPKPCLIPRMFTERELMAAFRQEQHQKLRREAGKLDQIALLSRCVRELAEPDTELCMQLAKTDDAGFFPWGVRLAELLEECFTQGLTPEDMLYTEGEVAPFGAALLGSLGKIFHRYRDALIESDLTTPGFDAFVVASALEEGTDGDDLPPLPDFLAGRAILLAGFGMLTGTENTLFRYLWRHGAQVFLHVDPALAENGQGHWACTEQSNWIADWKADTVLACPSPGKKPKIHYFAGYDLHSQLDALRGDLIELERKDRLAAALKARSTTQQLSLLPSSENGTASTLPETSASGNADNKDSITSKVLGGRGKGARGKGEGSPSSEGFPLPSPGGLAPTPAPIPTSQLDIAVALAHSGALLPVLHHLPRKDCNISLGYPLERSLLFRLLETVLEARNRRQPNGTTHWKTLADLVRHPYLRLLEANGISLRDIFQNMETRLRNGSRHADAHAVAEGAADDFFAASSLPNVAEAMPAIRELLNRILRDTVDTWARVHTLGGLADALSGLCDTLLVYGSGNDEDGAGNGKADIWSRFPIDAECLFRLMQRVIPALKDNGMADTPLPWPLMQAMLLELVRAERVPFEADPLTGLQVLGMLETRLLRFSRVFLVDVTDDRLPGAPIRSPLLPDSLRALLGLPDTRNREQLAAYTFHRLIAGADEVWLYWQEGVETSGLFDGKKQRSRLVEELIWQEEQARGQRLKPGREPLRTAALDVRPPVRVRKVVPKTPAIREQIAASLKHPLSATRLDAYLTCPLRYYYERLCAIAPIDEVNEDDDPAAVGVLLHNVLRDFYAPAVGKTVRRDAQSGDPELPFLDEKALRALFRTALDASGLEAALPPESAAMLSVTGPERLGMFLRAQPEQTEVLSLEEEYDAEIRVGGRIRRLTGNLDRVDWREQEDPEGAIDEGAVILDYKTGRIKALRPDIWADDAFWDALDPEKAAEAASEPDPEHDFLPIMAQRIPTVQLLYYCYLYGQATGKPVLDAAFVALGEDGGERPLFGKGMTIEERERALSLIPRLIGFILLHMELCPEFRPREGAHCRWCSWRNVCIISSQQ</sequence>
<proteinExistence type="predicted"/>
<dbReference type="EMBL" id="ADCP02000001">
    <property type="protein sequence ID" value="EFV45486.2"/>
    <property type="molecule type" value="Genomic_DNA"/>
</dbReference>
<feature type="region of interest" description="Disordered" evidence="1">
    <location>
        <begin position="374"/>
        <end position="444"/>
    </location>
</feature>
<organism evidence="3 4">
    <name type="scientific">Bilophila wadsworthia (strain 3_1_6)</name>
    <dbReference type="NCBI Taxonomy" id="563192"/>
    <lineage>
        <taxon>Bacteria</taxon>
        <taxon>Pseudomonadati</taxon>
        <taxon>Thermodesulfobacteriota</taxon>
        <taxon>Desulfovibrionia</taxon>
        <taxon>Desulfovibrionales</taxon>
        <taxon>Desulfovibrionaceae</taxon>
        <taxon>Bilophila</taxon>
    </lineage>
</organism>
<gene>
    <name evidence="3" type="ORF">HMPREF0179_00691</name>
</gene>
<dbReference type="InterPro" id="IPR038726">
    <property type="entry name" value="PDDEXK_AddAB-type"/>
</dbReference>